<feature type="compositionally biased region" description="Basic and acidic residues" evidence="1">
    <location>
        <begin position="1"/>
        <end position="41"/>
    </location>
</feature>
<gene>
    <name evidence="2" type="ORF">COU29_01675</name>
</gene>
<feature type="region of interest" description="Disordered" evidence="1">
    <location>
        <begin position="1"/>
        <end position="53"/>
    </location>
</feature>
<dbReference type="EMBL" id="PFBV01000003">
    <property type="protein sequence ID" value="PIT88473.1"/>
    <property type="molecule type" value="Genomic_DNA"/>
</dbReference>
<accession>A0A2M6W6R8</accession>
<evidence type="ECO:0000313" key="2">
    <source>
        <dbReference type="EMBL" id="PIT88473.1"/>
    </source>
</evidence>
<evidence type="ECO:0000256" key="1">
    <source>
        <dbReference type="SAM" id="MobiDB-lite"/>
    </source>
</evidence>
<proteinExistence type="predicted"/>
<dbReference type="Proteomes" id="UP000231426">
    <property type="component" value="Unassembled WGS sequence"/>
</dbReference>
<protein>
    <submittedName>
        <fullName evidence="2">Uncharacterized protein</fullName>
    </submittedName>
</protein>
<evidence type="ECO:0000313" key="3">
    <source>
        <dbReference type="Proteomes" id="UP000231426"/>
    </source>
</evidence>
<reference evidence="3" key="1">
    <citation type="submission" date="2017-09" db="EMBL/GenBank/DDBJ databases">
        <title>Depth-based differentiation of microbial function through sediment-hosted aquifers and enrichment of novel symbionts in the deep terrestrial subsurface.</title>
        <authorList>
            <person name="Probst A.J."/>
            <person name="Ladd B."/>
            <person name="Jarett J.K."/>
            <person name="Geller-Mcgrath D.E."/>
            <person name="Sieber C.M.K."/>
            <person name="Emerson J.B."/>
            <person name="Anantharaman K."/>
            <person name="Thomas B.C."/>
            <person name="Malmstrom R."/>
            <person name="Stieglmeier M."/>
            <person name="Klingl A."/>
            <person name="Woyke T."/>
            <person name="Ryan C.M."/>
            <person name="Banfield J.F."/>
        </authorList>
    </citation>
    <scope>NUCLEOTIDE SEQUENCE [LARGE SCALE GENOMIC DNA]</scope>
</reference>
<organism evidence="2 3">
    <name type="scientific">Candidatus Magasanikbacteria bacterium CG10_big_fil_rev_8_21_14_0_10_36_32</name>
    <dbReference type="NCBI Taxonomy" id="1974646"/>
    <lineage>
        <taxon>Bacteria</taxon>
        <taxon>Candidatus Magasanikiibacteriota</taxon>
    </lineage>
</organism>
<dbReference type="AlphaFoldDB" id="A0A2M6W6R8"/>
<name>A0A2M6W6R8_9BACT</name>
<sequence length="217" mass="24378">MSIVIKVDKKAPHKCGAEEPKEQRVKESKNIREQESAREYAEVGAPPARKPNRMGAHVPAAIEPVHIHSAKHPVDIENIENVRIAVGEKYARLAIWLDLQELIDAGHSNFDLSFAAEVINNFAIQRSRLTEVVVRMRNNQILYFFSLAVKPQLEVVADITELYCGVGQREIVGDNELIDSGFQKSIRILEELLKIGGRNSSGLHLPKKFLHLFETGL</sequence>
<comment type="caution">
    <text evidence="2">The sequence shown here is derived from an EMBL/GenBank/DDBJ whole genome shotgun (WGS) entry which is preliminary data.</text>
</comment>